<reference evidence="1" key="1">
    <citation type="submission" date="2023-04" db="EMBL/GenBank/DDBJ databases">
        <title>Draft Genome sequencing of Naganishia species isolated from polar environments using Oxford Nanopore Technology.</title>
        <authorList>
            <person name="Leo P."/>
            <person name="Venkateswaran K."/>
        </authorList>
    </citation>
    <scope>NUCLEOTIDE SEQUENCE</scope>
    <source>
        <strain evidence="1">MNA-CCFEE 5261</strain>
    </source>
</reference>
<dbReference type="EMBL" id="JASBWR010000053">
    <property type="protein sequence ID" value="KAJ9102113.1"/>
    <property type="molecule type" value="Genomic_DNA"/>
</dbReference>
<organism evidence="1 2">
    <name type="scientific">Naganishia cerealis</name>
    <dbReference type="NCBI Taxonomy" id="610337"/>
    <lineage>
        <taxon>Eukaryota</taxon>
        <taxon>Fungi</taxon>
        <taxon>Dikarya</taxon>
        <taxon>Basidiomycota</taxon>
        <taxon>Agaricomycotina</taxon>
        <taxon>Tremellomycetes</taxon>
        <taxon>Filobasidiales</taxon>
        <taxon>Filobasidiaceae</taxon>
        <taxon>Naganishia</taxon>
    </lineage>
</organism>
<gene>
    <name evidence="1" type="ORF">QFC19_004849</name>
</gene>
<name>A0ACC2VRS4_9TREE</name>
<sequence>METEIRMKPGLTGNSKITPTTKGSGSRHELRPRSTRDLESLKLSSVDAELPPNTGPPGKAALNGSGLQSNKNLSHVPCKFYRQGNCLAGSLCPFSHNLDGTLAADKLPCKYFQKGNCKFGLKCALAHFLPDGTRVNSKGLMNNHNGSSSRRTSSNHQNLHHTFSQPAQVAPQPIDISHSQSSGNIGSYISLGSKVPTRNPSATNLSSFRSAPSYTGAANWSHNGSNGPFLLSPTSLTTPTGTTTTSPFSPNGLGRGSYSVNSPPSTYNYSNSLVNDSAIVDDEDDEKDRSSHGFYEEDYVPGSLGNLILTPQEMQRRDSRSQSGTLLVRPTLNWGSREDRTIDVSILKGDHDKNDDVFLMD</sequence>
<comment type="caution">
    <text evidence="1">The sequence shown here is derived from an EMBL/GenBank/DDBJ whole genome shotgun (WGS) entry which is preliminary data.</text>
</comment>
<evidence type="ECO:0000313" key="2">
    <source>
        <dbReference type="Proteomes" id="UP001241377"/>
    </source>
</evidence>
<accession>A0ACC2VRS4</accession>
<dbReference type="Proteomes" id="UP001241377">
    <property type="component" value="Unassembled WGS sequence"/>
</dbReference>
<protein>
    <submittedName>
        <fullName evidence="1">Uncharacterized protein</fullName>
    </submittedName>
</protein>
<keyword evidence="2" id="KW-1185">Reference proteome</keyword>
<evidence type="ECO:0000313" key="1">
    <source>
        <dbReference type="EMBL" id="KAJ9102113.1"/>
    </source>
</evidence>
<proteinExistence type="predicted"/>